<dbReference type="GO" id="GO:0005524">
    <property type="term" value="F:ATP binding"/>
    <property type="evidence" value="ECO:0007669"/>
    <property type="project" value="UniProtKB-KW"/>
</dbReference>
<dbReference type="OrthoDB" id="3256376at2759"/>
<protein>
    <recommendedName>
        <fullName evidence="3">Protein kinase domain-containing protein</fullName>
    </recommendedName>
</protein>
<dbReference type="GO" id="GO:0005886">
    <property type="term" value="C:plasma membrane"/>
    <property type="evidence" value="ECO:0007669"/>
    <property type="project" value="TreeGrafter"/>
</dbReference>
<organism evidence="4 5">
    <name type="scientific">Thraustotheca clavata</name>
    <dbReference type="NCBI Taxonomy" id="74557"/>
    <lineage>
        <taxon>Eukaryota</taxon>
        <taxon>Sar</taxon>
        <taxon>Stramenopiles</taxon>
        <taxon>Oomycota</taxon>
        <taxon>Saprolegniomycetes</taxon>
        <taxon>Saprolegniales</taxon>
        <taxon>Achlyaceae</taxon>
        <taxon>Thraustotheca</taxon>
    </lineage>
</organism>
<comment type="caution">
    <text evidence="4">The sequence shown here is derived from an EMBL/GenBank/DDBJ whole genome shotgun (WGS) entry which is preliminary data.</text>
</comment>
<evidence type="ECO:0000259" key="3">
    <source>
        <dbReference type="PROSITE" id="PS50011"/>
    </source>
</evidence>
<dbReference type="InterPro" id="IPR001245">
    <property type="entry name" value="Ser-Thr/Tyr_kinase_cat_dom"/>
</dbReference>
<dbReference type="InterPro" id="IPR000719">
    <property type="entry name" value="Prot_kinase_dom"/>
</dbReference>
<keyword evidence="2" id="KW-0067">ATP-binding</keyword>
<dbReference type="PANTHER" id="PTHR27001:SF931">
    <property type="entry name" value="OS11G0664100 PROTEIN"/>
    <property type="match status" value="1"/>
</dbReference>
<dbReference type="AlphaFoldDB" id="A0A1W0A0D8"/>
<keyword evidence="1" id="KW-0547">Nucleotide-binding</keyword>
<name>A0A1W0A0D8_9STRA</name>
<gene>
    <name evidence="4" type="ORF">THRCLA_21081</name>
</gene>
<dbReference type="Gene3D" id="1.10.510.10">
    <property type="entry name" value="Transferase(Phosphotransferase) domain 1"/>
    <property type="match status" value="1"/>
</dbReference>
<dbReference type="GO" id="GO:0004672">
    <property type="term" value="F:protein kinase activity"/>
    <property type="evidence" value="ECO:0007669"/>
    <property type="project" value="InterPro"/>
</dbReference>
<dbReference type="PROSITE" id="PS50011">
    <property type="entry name" value="PROTEIN_KINASE_DOM"/>
    <property type="match status" value="1"/>
</dbReference>
<dbReference type="Pfam" id="PF07714">
    <property type="entry name" value="PK_Tyr_Ser-Thr"/>
    <property type="match status" value="1"/>
</dbReference>
<reference evidence="4 5" key="1">
    <citation type="journal article" date="2014" name="Genome Biol. Evol.">
        <title>The secreted proteins of Achlya hypogyna and Thraustotheca clavata identify the ancestral oomycete secretome and reveal gene acquisitions by horizontal gene transfer.</title>
        <authorList>
            <person name="Misner I."/>
            <person name="Blouin N."/>
            <person name="Leonard G."/>
            <person name="Richards T.A."/>
            <person name="Lane C.E."/>
        </authorList>
    </citation>
    <scope>NUCLEOTIDE SEQUENCE [LARGE SCALE GENOMIC DNA]</scope>
    <source>
        <strain evidence="4 5">ATCC 34112</strain>
    </source>
</reference>
<dbReference type="InterPro" id="IPR011009">
    <property type="entry name" value="Kinase-like_dom_sf"/>
</dbReference>
<evidence type="ECO:0000256" key="2">
    <source>
        <dbReference type="ARBA" id="ARBA00022840"/>
    </source>
</evidence>
<proteinExistence type="predicted"/>
<accession>A0A1W0A0D8</accession>
<dbReference type="PANTHER" id="PTHR27001">
    <property type="entry name" value="OS01G0253100 PROTEIN"/>
    <property type="match status" value="1"/>
</dbReference>
<sequence length="123" mass="13432">MIDQDIQHPCLLDQELTIARDIASGLKYLHDNGVVHKILNPFTVLMTSNLRVKLSCFGLEDVDSTAKASGVVAPEVIESGSYSYASDVFDFGLILLELIGYHATHIDVLCEILLMPSVACVPK</sequence>
<evidence type="ECO:0000313" key="5">
    <source>
        <dbReference type="Proteomes" id="UP000243217"/>
    </source>
</evidence>
<feature type="non-terminal residue" evidence="4">
    <location>
        <position position="123"/>
    </location>
</feature>
<keyword evidence="5" id="KW-1185">Reference proteome</keyword>
<dbReference type="SUPFAM" id="SSF56112">
    <property type="entry name" value="Protein kinase-like (PK-like)"/>
    <property type="match status" value="1"/>
</dbReference>
<feature type="domain" description="Protein kinase" evidence="3">
    <location>
        <begin position="1"/>
        <end position="123"/>
    </location>
</feature>
<evidence type="ECO:0000256" key="1">
    <source>
        <dbReference type="ARBA" id="ARBA00022741"/>
    </source>
</evidence>
<evidence type="ECO:0000313" key="4">
    <source>
        <dbReference type="EMBL" id="OQS03735.1"/>
    </source>
</evidence>
<dbReference type="EMBL" id="JNBS01000788">
    <property type="protein sequence ID" value="OQS03735.1"/>
    <property type="molecule type" value="Genomic_DNA"/>
</dbReference>
<dbReference type="Proteomes" id="UP000243217">
    <property type="component" value="Unassembled WGS sequence"/>
</dbReference>